<reference evidence="3 4" key="1">
    <citation type="submission" date="2018-01" db="EMBL/GenBank/DDBJ databases">
        <title>Denitrification phenotypes of diverse strains of Pseudomonas stutzeri.</title>
        <authorList>
            <person name="Milligan D.A."/>
            <person name="Bergaust L."/>
            <person name="Bakken L.R."/>
            <person name="Frostegard A."/>
        </authorList>
    </citation>
    <scope>NUCLEOTIDE SEQUENCE [LARGE SCALE GENOMIC DNA]</scope>
    <source>
        <strain evidence="3 4">DSM 50238</strain>
    </source>
</reference>
<evidence type="ECO:0000313" key="4">
    <source>
        <dbReference type="Proteomes" id="UP000235881"/>
    </source>
</evidence>
<evidence type="ECO:0000256" key="1">
    <source>
        <dbReference type="SAM" id="Coils"/>
    </source>
</evidence>
<comment type="caution">
    <text evidence="3">The sequence shown here is derived from an EMBL/GenBank/DDBJ whole genome shotgun (WGS) entry which is preliminary data.</text>
</comment>
<feature type="coiled-coil region" evidence="1">
    <location>
        <begin position="160"/>
        <end position="189"/>
    </location>
</feature>
<feature type="signal peptide" evidence="2">
    <location>
        <begin position="1"/>
        <end position="20"/>
    </location>
</feature>
<evidence type="ECO:0000256" key="2">
    <source>
        <dbReference type="SAM" id="SignalP"/>
    </source>
</evidence>
<keyword evidence="1" id="KW-0175">Coiled coil</keyword>
<keyword evidence="4" id="KW-1185">Reference proteome</keyword>
<protein>
    <recommendedName>
        <fullName evidence="5">Lipoprotein</fullName>
    </recommendedName>
</protein>
<dbReference type="AlphaFoldDB" id="A0A8E2QC92"/>
<sequence>MREFKIVFVFVCFLSLLGCAVSKVDATKMDVSAIQFSERLVKEMSNKLDKLVTPLRAQKLETQQYKVYHNNFFPIAGGEKGVRESLASYCTMVGGRFSDGACEDAQENLIFYARVKFTGNYGGYKETTLTVIESANFSNQEFLSKAQELGYERAWVKQARQQYAAQVAREEYEREMIEKEHEAKMITAMGRGTKVCKNNRNYNYVGFVEDVTEQNIKIFVQTIHMIGSPGLQPGGFRPYITWEPARDWYRC</sequence>
<dbReference type="PROSITE" id="PS51257">
    <property type="entry name" value="PROKAR_LIPOPROTEIN"/>
    <property type="match status" value="1"/>
</dbReference>
<proteinExistence type="predicted"/>
<dbReference type="EMBL" id="POUK01000004">
    <property type="protein sequence ID" value="PNF76149.1"/>
    <property type="molecule type" value="Genomic_DNA"/>
</dbReference>
<feature type="chain" id="PRO_5034798454" description="Lipoprotein" evidence="2">
    <location>
        <begin position="21"/>
        <end position="251"/>
    </location>
</feature>
<name>A0A8E2QC92_9GAMM</name>
<gene>
    <name evidence="3" type="ORF">CXK95_12115</name>
</gene>
<keyword evidence="2" id="KW-0732">Signal</keyword>
<evidence type="ECO:0000313" key="3">
    <source>
        <dbReference type="EMBL" id="PNF76149.1"/>
    </source>
</evidence>
<dbReference type="Proteomes" id="UP000235881">
    <property type="component" value="Unassembled WGS sequence"/>
</dbReference>
<accession>A0A8E2QC92</accession>
<evidence type="ECO:0008006" key="5">
    <source>
        <dbReference type="Google" id="ProtNLM"/>
    </source>
</evidence>
<dbReference type="RefSeq" id="WP_102828797.1">
    <property type="nucleotide sequence ID" value="NZ_CP065721.1"/>
</dbReference>
<organism evidence="3 4">
    <name type="scientific">Stutzerimonas degradans</name>
    <dbReference type="NCBI Taxonomy" id="2968968"/>
    <lineage>
        <taxon>Bacteria</taxon>
        <taxon>Pseudomonadati</taxon>
        <taxon>Pseudomonadota</taxon>
        <taxon>Gammaproteobacteria</taxon>
        <taxon>Pseudomonadales</taxon>
        <taxon>Pseudomonadaceae</taxon>
        <taxon>Stutzerimonas</taxon>
    </lineage>
</organism>